<evidence type="ECO:0000256" key="1">
    <source>
        <dbReference type="ARBA" id="ARBA00010872"/>
    </source>
</evidence>
<dbReference type="Pfam" id="PF01112">
    <property type="entry name" value="Asparaginase_2"/>
    <property type="match status" value="1"/>
</dbReference>
<evidence type="ECO:0000313" key="4">
    <source>
        <dbReference type="EMBL" id="CDW19639.1"/>
    </source>
</evidence>
<dbReference type="SUPFAM" id="SSF56235">
    <property type="entry name" value="N-terminal nucleophile aminohydrolases (Ntn hydrolases)"/>
    <property type="match status" value="1"/>
</dbReference>
<dbReference type="GO" id="GO:0005737">
    <property type="term" value="C:cytoplasm"/>
    <property type="evidence" value="ECO:0007669"/>
    <property type="project" value="TreeGrafter"/>
</dbReference>
<dbReference type="GO" id="GO:0051604">
    <property type="term" value="P:protein maturation"/>
    <property type="evidence" value="ECO:0007669"/>
    <property type="project" value="TreeGrafter"/>
</dbReference>
<dbReference type="InterPro" id="IPR037464">
    <property type="entry name" value="Taspase1"/>
</dbReference>
<dbReference type="Gene3D" id="3.60.20.30">
    <property type="entry name" value="(Glycosyl)asparaginase"/>
    <property type="match status" value="1"/>
</dbReference>
<sequence>MALLEEGFVGVHIGAGQHSVARTQVYLDICAKACRVGVEILRKGGSALEAACAATTVLEDAQETNAGLGSNLTESGSVEMDAGVMEGESCLFGAVGAIPGVKNPILVAKLLVQEQRDGLLPLGRVPPSFLVGEGARDWAVKKGIPSVLQETLISEKALQLYKYYKTKLDQFRLSVKRKSSANCLPNKKHKLDDQVGDTVGVVVLDNTGQVASTVSSGGIALKQPGRVGQASCYGCGCWAQGLLGSSGKVSVAISTTGCGEHLVRTFLARECAHALGEEATAVTALTKAMTEKFRDSPFLKCVREKLGGAICMRFDAKTGLGDFLWTHTTASMGIAYQKTSDDVATTRMSRLPSSNGGVSHPNGTTIFVEGTPFSLPSRTESHS</sequence>
<feature type="site" description="Cleavage; by autolysis" evidence="3">
    <location>
        <begin position="197"/>
        <end position="198"/>
    </location>
</feature>
<proteinExistence type="inferred from homology"/>
<dbReference type="PANTHER" id="PTHR10188:SF8">
    <property type="entry name" value="THREONINE ASPARTASE 1"/>
    <property type="match status" value="1"/>
</dbReference>
<reference evidence="4" key="1">
    <citation type="submission" date="2014-05" db="EMBL/GenBank/DDBJ databases">
        <authorList>
            <person name="Chronopoulou M."/>
        </authorList>
    </citation>
    <scope>NUCLEOTIDE SEQUENCE</scope>
    <source>
        <tissue evidence="4">Whole organism</tissue>
    </source>
</reference>
<organism evidence="4">
    <name type="scientific">Lepeophtheirus salmonis</name>
    <name type="common">Salmon louse</name>
    <name type="synonym">Caligus salmonis</name>
    <dbReference type="NCBI Taxonomy" id="72036"/>
    <lineage>
        <taxon>Eukaryota</taxon>
        <taxon>Metazoa</taxon>
        <taxon>Ecdysozoa</taxon>
        <taxon>Arthropoda</taxon>
        <taxon>Crustacea</taxon>
        <taxon>Multicrustacea</taxon>
        <taxon>Hexanauplia</taxon>
        <taxon>Copepoda</taxon>
        <taxon>Siphonostomatoida</taxon>
        <taxon>Caligidae</taxon>
        <taxon>Lepeophtheirus</taxon>
    </lineage>
</organism>
<dbReference type="PANTHER" id="PTHR10188">
    <property type="entry name" value="L-ASPARAGINASE"/>
    <property type="match status" value="1"/>
</dbReference>
<dbReference type="CDD" id="cd04514">
    <property type="entry name" value="Taspase1_like"/>
    <property type="match status" value="1"/>
</dbReference>
<dbReference type="GO" id="GO:0004298">
    <property type="term" value="F:threonine-type endopeptidase activity"/>
    <property type="evidence" value="ECO:0007669"/>
    <property type="project" value="InterPro"/>
</dbReference>
<accession>A0A0K2T0S5</accession>
<dbReference type="InterPro" id="IPR029055">
    <property type="entry name" value="Ntn_hydrolases_N"/>
</dbReference>
<dbReference type="InterPro" id="IPR000246">
    <property type="entry name" value="Peptidase_T2"/>
</dbReference>
<comment type="similarity">
    <text evidence="1">Belongs to the Ntn-hydrolase family.</text>
</comment>
<gene>
    <name evidence="4" type="primary">ercc4</name>
</gene>
<dbReference type="OrthoDB" id="6377887at2759"/>
<dbReference type="AlphaFoldDB" id="A0A0K2T0S5"/>
<protein>
    <submittedName>
        <fullName evidence="4">Excision repair crosscomplementing rodent repair deficiency, complementation group 4 [Danio rerio]</fullName>
    </submittedName>
</protein>
<evidence type="ECO:0000256" key="3">
    <source>
        <dbReference type="PIRSR" id="PIRSR600246-3"/>
    </source>
</evidence>
<name>A0A0K2T0S5_LEPSM</name>
<dbReference type="EMBL" id="HACA01002278">
    <property type="protein sequence ID" value="CDW19639.1"/>
    <property type="molecule type" value="Transcribed_RNA"/>
</dbReference>
<feature type="active site" description="Nucleophile" evidence="2">
    <location>
        <position position="198"/>
    </location>
</feature>
<evidence type="ECO:0000256" key="2">
    <source>
        <dbReference type="PIRSR" id="PIRSR600246-1"/>
    </source>
</evidence>